<keyword evidence="5" id="KW-1185">Reference proteome</keyword>
<dbReference type="GO" id="GO:0004252">
    <property type="term" value="F:serine-type endopeptidase activity"/>
    <property type="evidence" value="ECO:0007669"/>
    <property type="project" value="InterPro"/>
</dbReference>
<dbReference type="GeneID" id="102386315"/>
<dbReference type="PANTHER" id="PTHR24271">
    <property type="entry name" value="KALLIKREIN-RELATED"/>
    <property type="match status" value="1"/>
</dbReference>
<evidence type="ECO:0000256" key="1">
    <source>
        <dbReference type="ARBA" id="ARBA00023157"/>
    </source>
</evidence>
<proteinExistence type="predicted"/>
<feature type="signal peptide" evidence="3">
    <location>
        <begin position="1"/>
        <end position="21"/>
    </location>
</feature>
<organism evidence="5 6">
    <name type="scientific">Alligator sinensis</name>
    <name type="common">Chinese alligator</name>
    <dbReference type="NCBI Taxonomy" id="38654"/>
    <lineage>
        <taxon>Eukaryota</taxon>
        <taxon>Metazoa</taxon>
        <taxon>Chordata</taxon>
        <taxon>Craniata</taxon>
        <taxon>Vertebrata</taxon>
        <taxon>Euteleostomi</taxon>
        <taxon>Archelosauria</taxon>
        <taxon>Archosauria</taxon>
        <taxon>Crocodylia</taxon>
        <taxon>Alligatoridae</taxon>
        <taxon>Alligatorinae</taxon>
        <taxon>Alligator</taxon>
    </lineage>
</organism>
<dbReference type="AlphaFoldDB" id="A0A1U7RR86"/>
<evidence type="ECO:0000313" key="5">
    <source>
        <dbReference type="Proteomes" id="UP000189705"/>
    </source>
</evidence>
<feature type="domain" description="Peptidase S1" evidence="4">
    <location>
        <begin position="65"/>
        <end position="280"/>
    </location>
</feature>
<dbReference type="KEGG" id="asn:102386315"/>
<dbReference type="Proteomes" id="UP000189705">
    <property type="component" value="Unplaced"/>
</dbReference>
<dbReference type="RefSeq" id="XP_006017535.2">
    <property type="nucleotide sequence ID" value="XM_006017473.3"/>
</dbReference>
<dbReference type="InParanoid" id="A0A1U7RR86"/>
<dbReference type="PROSITE" id="PS50240">
    <property type="entry name" value="TRYPSIN_DOM"/>
    <property type="match status" value="1"/>
</dbReference>
<dbReference type="InterPro" id="IPR043504">
    <property type="entry name" value="Peptidase_S1_PA_chymotrypsin"/>
</dbReference>
<dbReference type="CDD" id="cd00190">
    <property type="entry name" value="Tryp_SPc"/>
    <property type="match status" value="1"/>
</dbReference>
<sequence length="284" mass="31420">MMQPQCLLLLLSVLCSPLASACKYKEAQAGDTGWGQLGPSSLTLGAFRLSDEWQRQANCTQWSRIVGGQEAKPHSLPYMAYLRKANGSFCGGILVEPDWVLTAAYCIGSSMVILGAHDISILEKTQQRFTVQSVHPHPNYNSRTQKDDIALLKLHEKATITAFVKVIRLPKKGSTLHKGTKCSTAGWGLNDQEKPSNKLHKKDVIVHSWKDCSQLYPSLSKKSICAGSNSRNRDSNTGDEGNPLICNEVPQGILSQMPSRPPAFYTLISPYYNWIQETKRKASN</sequence>
<keyword evidence="1" id="KW-1015">Disulfide bond</keyword>
<dbReference type="eggNOG" id="KOG3627">
    <property type="taxonomic scope" value="Eukaryota"/>
</dbReference>
<dbReference type="InterPro" id="IPR001314">
    <property type="entry name" value="Peptidase_S1A"/>
</dbReference>
<dbReference type="SMART" id="SM00020">
    <property type="entry name" value="Tryp_SPc"/>
    <property type="match status" value="1"/>
</dbReference>
<dbReference type="PRINTS" id="PR00722">
    <property type="entry name" value="CHYMOTRYPSIN"/>
</dbReference>
<dbReference type="GO" id="GO:0006508">
    <property type="term" value="P:proteolysis"/>
    <property type="evidence" value="ECO:0007669"/>
    <property type="project" value="InterPro"/>
</dbReference>
<dbReference type="PANTHER" id="PTHR24271:SF90">
    <property type="entry name" value="PEPTIDASE S1 DOMAIN-CONTAINING PROTEIN"/>
    <property type="match status" value="1"/>
</dbReference>
<evidence type="ECO:0000256" key="2">
    <source>
        <dbReference type="SAM" id="MobiDB-lite"/>
    </source>
</evidence>
<accession>A0A1U7RR86</accession>
<gene>
    <name evidence="6" type="primary">GZMM</name>
</gene>
<name>A0A1U7RR86_ALLSI</name>
<evidence type="ECO:0000259" key="4">
    <source>
        <dbReference type="PROSITE" id="PS50240"/>
    </source>
</evidence>
<evidence type="ECO:0000313" key="6">
    <source>
        <dbReference type="RefSeq" id="XP_006017535.2"/>
    </source>
</evidence>
<keyword evidence="3" id="KW-0732">Signal</keyword>
<feature type="chain" id="PRO_5018141980" evidence="3">
    <location>
        <begin position="22"/>
        <end position="284"/>
    </location>
</feature>
<dbReference type="InterPro" id="IPR001254">
    <property type="entry name" value="Trypsin_dom"/>
</dbReference>
<protein>
    <submittedName>
        <fullName evidence="6">Granzyme M</fullName>
    </submittedName>
</protein>
<dbReference type="Gene3D" id="2.40.10.10">
    <property type="entry name" value="Trypsin-like serine proteases"/>
    <property type="match status" value="1"/>
</dbReference>
<dbReference type="CTD" id="3004"/>
<dbReference type="Pfam" id="PF00089">
    <property type="entry name" value="Trypsin"/>
    <property type="match status" value="1"/>
</dbReference>
<dbReference type="InterPro" id="IPR009003">
    <property type="entry name" value="Peptidase_S1_PA"/>
</dbReference>
<feature type="region of interest" description="Disordered" evidence="2">
    <location>
        <begin position="224"/>
        <end position="243"/>
    </location>
</feature>
<reference evidence="6" key="1">
    <citation type="submission" date="2025-08" db="UniProtKB">
        <authorList>
            <consortium name="RefSeq"/>
        </authorList>
    </citation>
    <scope>IDENTIFICATION</scope>
</reference>
<dbReference type="SUPFAM" id="SSF50494">
    <property type="entry name" value="Trypsin-like serine proteases"/>
    <property type="match status" value="1"/>
</dbReference>
<evidence type="ECO:0000256" key="3">
    <source>
        <dbReference type="SAM" id="SignalP"/>
    </source>
</evidence>
<dbReference type="STRING" id="38654.A0A1U7RR86"/>
<dbReference type="FunFam" id="2.40.10.10:FF:000005">
    <property type="entry name" value="Serine protease 37"/>
    <property type="match status" value="1"/>
</dbReference>